<evidence type="ECO:0000256" key="1">
    <source>
        <dbReference type="SAM" id="MobiDB-lite"/>
    </source>
</evidence>
<organism evidence="2">
    <name type="scientific">Sesamum angustifolium</name>
    <dbReference type="NCBI Taxonomy" id="2727405"/>
    <lineage>
        <taxon>Eukaryota</taxon>
        <taxon>Viridiplantae</taxon>
        <taxon>Streptophyta</taxon>
        <taxon>Embryophyta</taxon>
        <taxon>Tracheophyta</taxon>
        <taxon>Spermatophyta</taxon>
        <taxon>Magnoliopsida</taxon>
        <taxon>eudicotyledons</taxon>
        <taxon>Gunneridae</taxon>
        <taxon>Pentapetalae</taxon>
        <taxon>asterids</taxon>
        <taxon>lamiids</taxon>
        <taxon>Lamiales</taxon>
        <taxon>Pedaliaceae</taxon>
        <taxon>Sesamum</taxon>
    </lineage>
</organism>
<comment type="caution">
    <text evidence="2">The sequence shown here is derived from an EMBL/GenBank/DDBJ whole genome shotgun (WGS) entry which is preliminary data.</text>
</comment>
<protein>
    <submittedName>
        <fullName evidence="2">Uncharacterized protein</fullName>
    </submittedName>
</protein>
<evidence type="ECO:0000313" key="2">
    <source>
        <dbReference type="EMBL" id="KAL0299942.1"/>
    </source>
</evidence>
<dbReference type="AlphaFoldDB" id="A0AAW2JZ17"/>
<sequence>MTIDALLPLERGGGWGRGPPSPPPAVGADASLAPHIGTCAPAAADSCKFPYSGVKCAGA</sequence>
<proteinExistence type="predicted"/>
<dbReference type="EMBL" id="JACGWK010000427">
    <property type="protein sequence ID" value="KAL0299942.1"/>
    <property type="molecule type" value="Genomic_DNA"/>
</dbReference>
<reference evidence="2" key="2">
    <citation type="journal article" date="2024" name="Plant">
        <title>Genomic evolution and insights into agronomic trait innovations of Sesamum species.</title>
        <authorList>
            <person name="Miao H."/>
            <person name="Wang L."/>
            <person name="Qu L."/>
            <person name="Liu H."/>
            <person name="Sun Y."/>
            <person name="Le M."/>
            <person name="Wang Q."/>
            <person name="Wei S."/>
            <person name="Zheng Y."/>
            <person name="Lin W."/>
            <person name="Duan Y."/>
            <person name="Cao H."/>
            <person name="Xiong S."/>
            <person name="Wang X."/>
            <person name="Wei L."/>
            <person name="Li C."/>
            <person name="Ma Q."/>
            <person name="Ju M."/>
            <person name="Zhao R."/>
            <person name="Li G."/>
            <person name="Mu C."/>
            <person name="Tian Q."/>
            <person name="Mei H."/>
            <person name="Zhang T."/>
            <person name="Gao T."/>
            <person name="Zhang H."/>
        </authorList>
    </citation>
    <scope>NUCLEOTIDE SEQUENCE</scope>
    <source>
        <strain evidence="2">G01</strain>
    </source>
</reference>
<reference evidence="2" key="1">
    <citation type="submission" date="2020-06" db="EMBL/GenBank/DDBJ databases">
        <authorList>
            <person name="Li T."/>
            <person name="Hu X."/>
            <person name="Zhang T."/>
            <person name="Song X."/>
            <person name="Zhang H."/>
            <person name="Dai N."/>
            <person name="Sheng W."/>
            <person name="Hou X."/>
            <person name="Wei L."/>
        </authorList>
    </citation>
    <scope>NUCLEOTIDE SEQUENCE</scope>
    <source>
        <strain evidence="2">G01</strain>
        <tissue evidence="2">Leaf</tissue>
    </source>
</reference>
<accession>A0AAW2JZ17</accession>
<gene>
    <name evidence="2" type="ORF">Sangu_3147400</name>
</gene>
<name>A0AAW2JZ17_9LAMI</name>
<feature type="region of interest" description="Disordered" evidence="1">
    <location>
        <begin position="1"/>
        <end position="29"/>
    </location>
</feature>